<evidence type="ECO:0000313" key="1">
    <source>
        <dbReference type="EMBL" id="VDP80418.1"/>
    </source>
</evidence>
<dbReference type="OrthoDB" id="6283332at2759"/>
<dbReference type="EMBL" id="UZAN01044272">
    <property type="protein sequence ID" value="VDP80418.1"/>
    <property type="molecule type" value="Genomic_DNA"/>
</dbReference>
<dbReference type="PANTHER" id="PTHR47331">
    <property type="entry name" value="PHD-TYPE DOMAIN-CONTAINING PROTEIN"/>
    <property type="match status" value="1"/>
</dbReference>
<dbReference type="WBParaSite" id="ECPE_0000720801-mRNA-1">
    <property type="protein sequence ID" value="ECPE_0000720801-mRNA-1"/>
    <property type="gene ID" value="ECPE_0000720801"/>
</dbReference>
<reference evidence="1 2" key="2">
    <citation type="submission" date="2018-11" db="EMBL/GenBank/DDBJ databases">
        <authorList>
            <consortium name="Pathogen Informatics"/>
        </authorList>
    </citation>
    <scope>NUCLEOTIDE SEQUENCE [LARGE SCALE GENOMIC DNA]</scope>
    <source>
        <strain evidence="1 2">Egypt</strain>
    </source>
</reference>
<gene>
    <name evidence="1" type="ORF">ECPE_LOCUS7192</name>
</gene>
<accession>A0A183AJQ7</accession>
<evidence type="ECO:0000313" key="2">
    <source>
        <dbReference type="Proteomes" id="UP000272942"/>
    </source>
</evidence>
<sequence>MGVLPIRLIEPKGSKETYAFLDNGSDSTLLSCAAAETLSIEDPVTRIRATLLAGITCKTTSEVNFAVPSLDADHQLQVEKAYTLESLPIQVAYDPPETMNCWPHLKGIHFEKIQNNTVDLLIGTNTPEAQDQRIGTSRQPYALKTVIGWVLLGPARGERSSARSVNCLATERTMQSQITKLFEIKFVEDNQKDELANSQEDKLAPETVRSSATVVGNHFQLHLPWKKNWRDIPFYRYLAERRVNNLRVQLQRDPKLLCR</sequence>
<proteinExistence type="predicted"/>
<evidence type="ECO:0000313" key="3">
    <source>
        <dbReference type="WBParaSite" id="ECPE_0000720801-mRNA-1"/>
    </source>
</evidence>
<name>A0A183AJQ7_9TREM</name>
<keyword evidence="2" id="KW-1185">Reference proteome</keyword>
<organism evidence="3">
    <name type="scientific">Echinostoma caproni</name>
    <dbReference type="NCBI Taxonomy" id="27848"/>
    <lineage>
        <taxon>Eukaryota</taxon>
        <taxon>Metazoa</taxon>
        <taxon>Spiralia</taxon>
        <taxon>Lophotrochozoa</taxon>
        <taxon>Platyhelminthes</taxon>
        <taxon>Trematoda</taxon>
        <taxon>Digenea</taxon>
        <taxon>Plagiorchiida</taxon>
        <taxon>Echinostomata</taxon>
        <taxon>Echinostomatoidea</taxon>
        <taxon>Echinostomatidae</taxon>
        <taxon>Echinostoma</taxon>
    </lineage>
</organism>
<protein>
    <submittedName>
        <fullName evidence="3">DUF1758 domain-containing protein</fullName>
    </submittedName>
</protein>
<dbReference type="AlphaFoldDB" id="A0A183AJQ7"/>
<dbReference type="Proteomes" id="UP000272942">
    <property type="component" value="Unassembled WGS sequence"/>
</dbReference>
<reference evidence="3" key="1">
    <citation type="submission" date="2016-06" db="UniProtKB">
        <authorList>
            <consortium name="WormBaseParasite"/>
        </authorList>
    </citation>
    <scope>IDENTIFICATION</scope>
</reference>